<feature type="non-terminal residue" evidence="1">
    <location>
        <position position="261"/>
    </location>
</feature>
<reference evidence="1" key="1">
    <citation type="journal article" date="2014" name="Front. Microbiol.">
        <title>High frequency of phylogenetically diverse reductive dehalogenase-homologous genes in deep subseafloor sedimentary metagenomes.</title>
        <authorList>
            <person name="Kawai M."/>
            <person name="Futagami T."/>
            <person name="Toyoda A."/>
            <person name="Takaki Y."/>
            <person name="Nishi S."/>
            <person name="Hori S."/>
            <person name="Arai W."/>
            <person name="Tsubouchi T."/>
            <person name="Morono Y."/>
            <person name="Uchiyama I."/>
            <person name="Ito T."/>
            <person name="Fujiyama A."/>
            <person name="Inagaki F."/>
            <person name="Takami H."/>
        </authorList>
    </citation>
    <scope>NUCLEOTIDE SEQUENCE</scope>
    <source>
        <strain evidence="1">Expedition CK06-06</strain>
    </source>
</reference>
<dbReference type="InterPro" id="IPR012348">
    <property type="entry name" value="RNR-like"/>
</dbReference>
<evidence type="ECO:0000313" key="1">
    <source>
        <dbReference type="EMBL" id="GAH32918.1"/>
    </source>
</evidence>
<protein>
    <submittedName>
        <fullName evidence="1">Uncharacterized protein</fullName>
    </submittedName>
</protein>
<feature type="non-terminal residue" evidence="1">
    <location>
        <position position="1"/>
    </location>
</feature>
<organism evidence="1">
    <name type="scientific">marine sediment metagenome</name>
    <dbReference type="NCBI Taxonomy" id="412755"/>
    <lineage>
        <taxon>unclassified sequences</taxon>
        <taxon>metagenomes</taxon>
        <taxon>ecological metagenomes</taxon>
    </lineage>
</organism>
<dbReference type="GO" id="GO:0016491">
    <property type="term" value="F:oxidoreductase activity"/>
    <property type="evidence" value="ECO:0007669"/>
    <property type="project" value="InterPro"/>
</dbReference>
<proteinExistence type="predicted"/>
<dbReference type="EMBL" id="BARU01011749">
    <property type="protein sequence ID" value="GAH32918.1"/>
    <property type="molecule type" value="Genomic_DNA"/>
</dbReference>
<dbReference type="AlphaFoldDB" id="X1GIT6"/>
<accession>X1GIT6</accession>
<gene>
    <name evidence="1" type="ORF">S03H2_21950</name>
</gene>
<sequence>DIYKTLSEQQRLRYNQLQGLYTNEQYIFFESTLTQTLFGGILNHKKSRHLHDQVVNYVKEENNHWRWFDALNKKCAPQFYQDTPFKFIELSKSSQSLWDFLARHVNWFPMFLWFIYLQEERAMHNDLMIAGMEGIVEPHFVSVHKKHAQDEQSHGDVVSDLLGIYWHPKSITLKKLNVKLLNWAFFEYFLVPKRSAVHVLDEWFKEFPMLAHRKQEILNGFNGLRHNRDFVNAMYGENIIPNTVKLMNKCAHLKPFIGELC</sequence>
<dbReference type="Gene3D" id="1.10.620.20">
    <property type="entry name" value="Ribonucleotide Reductase, subunit A"/>
    <property type="match status" value="1"/>
</dbReference>
<name>X1GIT6_9ZZZZ</name>
<comment type="caution">
    <text evidence="1">The sequence shown here is derived from an EMBL/GenBank/DDBJ whole genome shotgun (WGS) entry which is preliminary data.</text>
</comment>